<proteinExistence type="inferred from homology"/>
<evidence type="ECO:0000256" key="1">
    <source>
        <dbReference type="ARBA" id="ARBA00002791"/>
    </source>
</evidence>
<dbReference type="PANTHER" id="PTHR12692">
    <property type="entry name" value="DOLICHYL-DIPHOSPHOOLIGOSACCHARIDE--PROTEIN GLYCOSYLTRANSFERASE-RELATED"/>
    <property type="match status" value="1"/>
</dbReference>
<comment type="subcellular location">
    <subcellularLocation>
        <location evidence="2">Endoplasmic reticulum membrane</location>
        <topology evidence="2">Multi-pass membrane protein</topology>
    </subcellularLocation>
</comment>
<keyword evidence="6" id="KW-0256">Endoplasmic reticulum</keyword>
<evidence type="ECO:0000256" key="6">
    <source>
        <dbReference type="ARBA" id="ARBA00022824"/>
    </source>
</evidence>
<dbReference type="Pfam" id="PF04756">
    <property type="entry name" value="OST3_OST6"/>
    <property type="match status" value="1"/>
</dbReference>
<evidence type="ECO:0000256" key="8">
    <source>
        <dbReference type="ARBA" id="ARBA00023136"/>
    </source>
</evidence>
<keyword evidence="4 9" id="KW-0812">Transmembrane</keyword>
<comment type="similarity">
    <text evidence="3">Belongs to the OST3/OST6 family.</text>
</comment>
<protein>
    <submittedName>
        <fullName evidence="10">Uncharacterized protein</fullName>
    </submittedName>
</protein>
<sequence length="322" mass="36689">MRRFGRLRRQFVMGRSVKEDLVVGNLWIALGALFTPPESCWSYGDSPEKLLELSRVWFLGRGVQIEFMLTDETLAQFLTSHPARSYSLLIFFGAVQLHDKPELHVQSLRSDFALVANSFIYNNNPNNKLFFCDIEFKHSQSSFSLFYVNSHPHICLVAPHHQTPKHSHPMDQAHFSRLLDSLPDFIQSHTDLSVGHIDCPPAISTRQLILIFLLALISAPFLVKKVLEGDTLLHEPLLWMTLSMFVYFFSVSGAMRNIIRKMPMFMVNRNDPSRLVNQAPSLVPLSKSPSNWSPFPAQNQSPPSLVLPSKNPYLEASMECIH</sequence>
<dbReference type="AlphaFoldDB" id="A0AAP0JAV2"/>
<accession>A0AAP0JAV2</accession>
<evidence type="ECO:0000256" key="4">
    <source>
        <dbReference type="ARBA" id="ARBA00022692"/>
    </source>
</evidence>
<evidence type="ECO:0000256" key="5">
    <source>
        <dbReference type="ARBA" id="ARBA00022729"/>
    </source>
</evidence>
<organism evidence="10 11">
    <name type="scientific">Stephania japonica</name>
    <dbReference type="NCBI Taxonomy" id="461633"/>
    <lineage>
        <taxon>Eukaryota</taxon>
        <taxon>Viridiplantae</taxon>
        <taxon>Streptophyta</taxon>
        <taxon>Embryophyta</taxon>
        <taxon>Tracheophyta</taxon>
        <taxon>Spermatophyta</taxon>
        <taxon>Magnoliopsida</taxon>
        <taxon>Ranunculales</taxon>
        <taxon>Menispermaceae</taxon>
        <taxon>Menispermoideae</taxon>
        <taxon>Cissampelideae</taxon>
        <taxon>Stephania</taxon>
    </lineage>
</organism>
<evidence type="ECO:0000256" key="9">
    <source>
        <dbReference type="SAM" id="Phobius"/>
    </source>
</evidence>
<evidence type="ECO:0000313" key="10">
    <source>
        <dbReference type="EMBL" id="KAK9129765.1"/>
    </source>
</evidence>
<feature type="transmembrane region" description="Helical" evidence="9">
    <location>
        <begin position="239"/>
        <end position="259"/>
    </location>
</feature>
<name>A0AAP0JAV2_9MAGN</name>
<reference evidence="10 11" key="1">
    <citation type="submission" date="2024-01" db="EMBL/GenBank/DDBJ databases">
        <title>Genome assemblies of Stephania.</title>
        <authorList>
            <person name="Yang L."/>
        </authorList>
    </citation>
    <scope>NUCLEOTIDE SEQUENCE [LARGE SCALE GENOMIC DNA]</scope>
    <source>
        <strain evidence="10">QJT</strain>
        <tissue evidence="10">Leaf</tissue>
    </source>
</reference>
<comment type="function">
    <text evidence="1">Subunit of the oligosaccharyl transferase (OST) complex that catalyzes the initial transfer of a defined glycan (Glc(3)Man(9)GlcNAc(2) in eukaryotes) from the lipid carrier dolichol-pyrophosphate to an asparagine residue within an Asn-X-Ser/Thr consensus motif in nascent polypeptide chains, the first step in protein N-glycosylation. N-glycosylation occurs cotranslationally and the complex associates with the Sec61 complex at the channel-forming translocon complex that mediates protein translocation across the endoplasmic reticulum (ER). All subunits are required for a maximal enzyme activity.</text>
</comment>
<evidence type="ECO:0000256" key="3">
    <source>
        <dbReference type="ARBA" id="ARBA00009561"/>
    </source>
</evidence>
<dbReference type="Gene3D" id="3.40.30.10">
    <property type="entry name" value="Glutaredoxin"/>
    <property type="match status" value="1"/>
</dbReference>
<dbReference type="Proteomes" id="UP001417504">
    <property type="component" value="Unassembled WGS sequence"/>
</dbReference>
<evidence type="ECO:0000256" key="2">
    <source>
        <dbReference type="ARBA" id="ARBA00004477"/>
    </source>
</evidence>
<evidence type="ECO:0000313" key="11">
    <source>
        <dbReference type="Proteomes" id="UP001417504"/>
    </source>
</evidence>
<gene>
    <name evidence="10" type="ORF">Sjap_010252</name>
</gene>
<dbReference type="PANTHER" id="PTHR12692:SF0">
    <property type="entry name" value="GH11935P"/>
    <property type="match status" value="1"/>
</dbReference>
<keyword evidence="5" id="KW-0732">Signal</keyword>
<dbReference type="GO" id="GO:0008250">
    <property type="term" value="C:oligosaccharyltransferase complex"/>
    <property type="evidence" value="ECO:0007669"/>
    <property type="project" value="TreeGrafter"/>
</dbReference>
<feature type="transmembrane region" description="Helical" evidence="9">
    <location>
        <begin position="208"/>
        <end position="227"/>
    </location>
</feature>
<keyword evidence="8 9" id="KW-0472">Membrane</keyword>
<dbReference type="EMBL" id="JBBNAE010000004">
    <property type="protein sequence ID" value="KAK9129765.1"/>
    <property type="molecule type" value="Genomic_DNA"/>
</dbReference>
<keyword evidence="11" id="KW-1185">Reference proteome</keyword>
<evidence type="ECO:0000256" key="7">
    <source>
        <dbReference type="ARBA" id="ARBA00022989"/>
    </source>
</evidence>
<comment type="caution">
    <text evidence="10">The sequence shown here is derived from an EMBL/GenBank/DDBJ whole genome shotgun (WGS) entry which is preliminary data.</text>
</comment>
<dbReference type="InterPro" id="IPR021149">
    <property type="entry name" value="OligosaccharylTrfase_OST3/OST6"/>
</dbReference>
<keyword evidence="7 9" id="KW-1133">Transmembrane helix</keyword>
<dbReference type="GO" id="GO:0018279">
    <property type="term" value="P:protein N-linked glycosylation via asparagine"/>
    <property type="evidence" value="ECO:0007669"/>
    <property type="project" value="TreeGrafter"/>
</dbReference>